<dbReference type="InterPro" id="IPR046796">
    <property type="entry name" value="Transposase_32_dom"/>
</dbReference>
<protein>
    <recommendedName>
        <fullName evidence="2">Putative plant transposon protein domain-containing protein</fullName>
    </recommendedName>
</protein>
<gene>
    <name evidence="3" type="ORF">LR48_Vigan350s000400</name>
</gene>
<evidence type="ECO:0000313" key="4">
    <source>
        <dbReference type="Proteomes" id="UP000053144"/>
    </source>
</evidence>
<accession>A0A0L9TA69</accession>
<dbReference type="Proteomes" id="UP000053144">
    <property type="component" value="Unassembled WGS sequence"/>
</dbReference>
<proteinExistence type="predicted"/>
<feature type="compositionally biased region" description="Basic and acidic residues" evidence="1">
    <location>
        <begin position="15"/>
        <end position="25"/>
    </location>
</feature>
<sequence length="328" mass="38051">MASSSGKRYKTIGSKRKDKEPECTHSSKFLSRKHEKHFKIVQDRRLLMERKAGLIPELAPQFGEQMVSRNWRRLATYPTPANIAVMKEFYTNARRLGDHPAEDYLSFVRGHAIQYDPDSINRFLDTEWVGEQCQFVLNMEEGTNFDDVMVHKLCEQMHDVVIVIMMLSRMCIIKYKTPEKVYELIENMATNDNEMHNERGAPSQQKRVLQLQSHDALFAQNKIITQQLENLAQEDVNYMGNQFRQGNFNQGWKPDGSTKKPYGVAEDVVVCIDKLKLGAPVRFKGIVWVVKELKDNGVIEIEASYSKRVKKVTKKMLMSWRGKRRTST</sequence>
<feature type="region of interest" description="Disordered" evidence="1">
    <location>
        <begin position="1"/>
        <end position="28"/>
    </location>
</feature>
<evidence type="ECO:0000259" key="2">
    <source>
        <dbReference type="Pfam" id="PF20167"/>
    </source>
</evidence>
<dbReference type="AlphaFoldDB" id="A0A0L9TA69"/>
<feature type="domain" description="Putative plant transposon protein" evidence="2">
    <location>
        <begin position="68"/>
        <end position="156"/>
    </location>
</feature>
<reference evidence="4" key="1">
    <citation type="journal article" date="2015" name="Proc. Natl. Acad. Sci. U.S.A.">
        <title>Genome sequencing of adzuki bean (Vigna angularis) provides insight into high starch and low fat accumulation and domestication.</title>
        <authorList>
            <person name="Yang K."/>
            <person name="Tian Z."/>
            <person name="Chen C."/>
            <person name="Luo L."/>
            <person name="Zhao B."/>
            <person name="Wang Z."/>
            <person name="Yu L."/>
            <person name="Li Y."/>
            <person name="Sun Y."/>
            <person name="Li W."/>
            <person name="Chen Y."/>
            <person name="Li Y."/>
            <person name="Zhang Y."/>
            <person name="Ai D."/>
            <person name="Zhao J."/>
            <person name="Shang C."/>
            <person name="Ma Y."/>
            <person name="Wu B."/>
            <person name="Wang M."/>
            <person name="Gao L."/>
            <person name="Sun D."/>
            <person name="Zhang P."/>
            <person name="Guo F."/>
            <person name="Wang W."/>
            <person name="Li Y."/>
            <person name="Wang J."/>
            <person name="Varshney R.K."/>
            <person name="Wang J."/>
            <person name="Ling H.Q."/>
            <person name="Wan P."/>
        </authorList>
    </citation>
    <scope>NUCLEOTIDE SEQUENCE</scope>
    <source>
        <strain evidence="4">cv. Jingnong 6</strain>
    </source>
</reference>
<evidence type="ECO:0000313" key="3">
    <source>
        <dbReference type="EMBL" id="KOM27004.1"/>
    </source>
</evidence>
<dbReference type="EMBL" id="KQ258356">
    <property type="protein sequence ID" value="KOM27004.1"/>
    <property type="molecule type" value="Genomic_DNA"/>
</dbReference>
<dbReference type="Pfam" id="PF20167">
    <property type="entry name" value="Transposase_32"/>
    <property type="match status" value="1"/>
</dbReference>
<dbReference type="Gramene" id="KOM27004">
    <property type="protein sequence ID" value="KOM27004"/>
    <property type="gene ID" value="LR48_Vigan350s000400"/>
</dbReference>
<name>A0A0L9TA69_PHAAN</name>
<organism evidence="3 4">
    <name type="scientific">Phaseolus angularis</name>
    <name type="common">Azuki bean</name>
    <name type="synonym">Vigna angularis</name>
    <dbReference type="NCBI Taxonomy" id="3914"/>
    <lineage>
        <taxon>Eukaryota</taxon>
        <taxon>Viridiplantae</taxon>
        <taxon>Streptophyta</taxon>
        <taxon>Embryophyta</taxon>
        <taxon>Tracheophyta</taxon>
        <taxon>Spermatophyta</taxon>
        <taxon>Magnoliopsida</taxon>
        <taxon>eudicotyledons</taxon>
        <taxon>Gunneridae</taxon>
        <taxon>Pentapetalae</taxon>
        <taxon>rosids</taxon>
        <taxon>fabids</taxon>
        <taxon>Fabales</taxon>
        <taxon>Fabaceae</taxon>
        <taxon>Papilionoideae</taxon>
        <taxon>50 kb inversion clade</taxon>
        <taxon>NPAAA clade</taxon>
        <taxon>indigoferoid/millettioid clade</taxon>
        <taxon>Phaseoleae</taxon>
        <taxon>Vigna</taxon>
    </lineage>
</organism>
<evidence type="ECO:0000256" key="1">
    <source>
        <dbReference type="SAM" id="MobiDB-lite"/>
    </source>
</evidence>